<proteinExistence type="predicted"/>
<dbReference type="EMBL" id="BK015930">
    <property type="protein sequence ID" value="DAF85778.1"/>
    <property type="molecule type" value="Genomic_DNA"/>
</dbReference>
<protein>
    <submittedName>
        <fullName evidence="1">Uncharacterized protein</fullName>
    </submittedName>
</protein>
<name>A0A8S5TU91_9CAUD</name>
<sequence length="99" mass="11641">MENKNNQIFYYGLGGADKNFKVLNYEFIESSRYSIWVENVVIERLLDRNPGVVEIYAIDNRKGLKWDLTESLKEGTMESCQLFKDILRREGKKVYPANK</sequence>
<organism evidence="1">
    <name type="scientific">Siphoviridae sp. ctWT735</name>
    <dbReference type="NCBI Taxonomy" id="2825538"/>
    <lineage>
        <taxon>Viruses</taxon>
        <taxon>Duplodnaviria</taxon>
        <taxon>Heunggongvirae</taxon>
        <taxon>Uroviricota</taxon>
        <taxon>Caudoviricetes</taxon>
    </lineage>
</organism>
<evidence type="ECO:0000313" key="1">
    <source>
        <dbReference type="EMBL" id="DAF85778.1"/>
    </source>
</evidence>
<reference evidence="1" key="1">
    <citation type="journal article" date="2021" name="Proc. Natl. Acad. Sci. U.S.A.">
        <title>A Catalog of Tens of Thousands of Viruses from Human Metagenomes Reveals Hidden Associations with Chronic Diseases.</title>
        <authorList>
            <person name="Tisza M.J."/>
            <person name="Buck C.B."/>
        </authorList>
    </citation>
    <scope>NUCLEOTIDE SEQUENCE</scope>
    <source>
        <strain evidence="1">CtWT735</strain>
    </source>
</reference>
<accession>A0A8S5TU91</accession>